<evidence type="ECO:0000256" key="7">
    <source>
        <dbReference type="NCBIfam" id="TIGR00126"/>
    </source>
</evidence>
<organism evidence="8 9">
    <name type="scientific">Candidatus Cryptobacteroides gallistercoris</name>
    <dbReference type="NCBI Taxonomy" id="2840765"/>
    <lineage>
        <taxon>Bacteria</taxon>
        <taxon>Pseudomonadati</taxon>
        <taxon>Bacteroidota</taxon>
        <taxon>Bacteroidia</taxon>
        <taxon>Bacteroidales</taxon>
        <taxon>Candidatus Cryptobacteroides</taxon>
    </lineage>
</organism>
<dbReference type="SMART" id="SM01133">
    <property type="entry name" value="DeoC"/>
    <property type="match status" value="1"/>
</dbReference>
<comment type="similarity">
    <text evidence="2">Belongs to the DeoC/FbaB aldolase family. DeoC type 2 subfamily.</text>
</comment>
<accession>A0A940DP56</accession>
<dbReference type="PANTHER" id="PTHR10889">
    <property type="entry name" value="DEOXYRIBOSE-PHOSPHATE ALDOLASE"/>
    <property type="match status" value="1"/>
</dbReference>
<dbReference type="Proteomes" id="UP000771749">
    <property type="component" value="Unassembled WGS sequence"/>
</dbReference>
<dbReference type="GO" id="GO:0016052">
    <property type="term" value="P:carbohydrate catabolic process"/>
    <property type="evidence" value="ECO:0007669"/>
    <property type="project" value="TreeGrafter"/>
</dbReference>
<dbReference type="InterPro" id="IPR013785">
    <property type="entry name" value="Aldolase_TIM"/>
</dbReference>
<comment type="caution">
    <text evidence="8">The sequence shown here is derived from an EMBL/GenBank/DDBJ whole genome shotgun (WGS) entry which is preliminary data.</text>
</comment>
<evidence type="ECO:0000256" key="1">
    <source>
        <dbReference type="ARBA" id="ARBA00004816"/>
    </source>
</evidence>
<evidence type="ECO:0000256" key="4">
    <source>
        <dbReference type="ARBA" id="ARBA00023239"/>
    </source>
</evidence>
<comment type="catalytic activity">
    <reaction evidence="6">
        <text>2-deoxy-D-ribose 5-phosphate = D-glyceraldehyde 3-phosphate + acetaldehyde</text>
        <dbReference type="Rhea" id="RHEA:12821"/>
        <dbReference type="ChEBI" id="CHEBI:15343"/>
        <dbReference type="ChEBI" id="CHEBI:59776"/>
        <dbReference type="ChEBI" id="CHEBI:62877"/>
        <dbReference type="EC" id="4.1.2.4"/>
    </reaction>
</comment>
<dbReference type="GO" id="GO:0004139">
    <property type="term" value="F:deoxyribose-phosphate aldolase activity"/>
    <property type="evidence" value="ECO:0007669"/>
    <property type="project" value="UniProtKB-UniRule"/>
</dbReference>
<dbReference type="InterPro" id="IPR002915">
    <property type="entry name" value="DeoC/FbaB/LacD_aldolase"/>
</dbReference>
<evidence type="ECO:0000313" key="8">
    <source>
        <dbReference type="EMBL" id="MBO8454336.1"/>
    </source>
</evidence>
<reference evidence="8" key="1">
    <citation type="submission" date="2020-10" db="EMBL/GenBank/DDBJ databases">
        <authorList>
            <person name="Gilroy R."/>
        </authorList>
    </citation>
    <scope>NUCLEOTIDE SEQUENCE</scope>
    <source>
        <strain evidence="8">F1-3629</strain>
    </source>
</reference>
<dbReference type="Pfam" id="PF01791">
    <property type="entry name" value="DeoC"/>
    <property type="match status" value="1"/>
</dbReference>
<dbReference type="AlphaFoldDB" id="A0A940DP56"/>
<keyword evidence="4 8" id="KW-0456">Lyase</keyword>
<proteinExistence type="inferred from homology"/>
<protein>
    <recommendedName>
        <fullName evidence="3 7">Deoxyribose-phosphate aldolase</fullName>
        <ecNumber evidence="3 7">4.1.2.4</ecNumber>
    </recommendedName>
</protein>
<dbReference type="GO" id="GO:0005737">
    <property type="term" value="C:cytoplasm"/>
    <property type="evidence" value="ECO:0007669"/>
    <property type="project" value="InterPro"/>
</dbReference>
<dbReference type="EC" id="4.1.2.4" evidence="3 7"/>
<name>A0A940DP56_9BACT</name>
<evidence type="ECO:0000313" key="9">
    <source>
        <dbReference type="Proteomes" id="UP000771749"/>
    </source>
</evidence>
<dbReference type="InterPro" id="IPR011343">
    <property type="entry name" value="DeoC"/>
</dbReference>
<dbReference type="PANTHER" id="PTHR10889:SF3">
    <property type="entry name" value="DEOXYRIBOSE-PHOSPHATE ALDOLASE"/>
    <property type="match status" value="1"/>
</dbReference>
<comment type="pathway">
    <text evidence="1">Carbohydrate degradation; 2-deoxy-D-ribose 1-phosphate degradation; D-glyceraldehyde 3-phosphate and acetaldehyde from 2-deoxy-alpha-D-ribose 1-phosphate: step 2/2.</text>
</comment>
<evidence type="ECO:0000256" key="6">
    <source>
        <dbReference type="ARBA" id="ARBA00048791"/>
    </source>
</evidence>
<evidence type="ECO:0000256" key="3">
    <source>
        <dbReference type="ARBA" id="ARBA00012515"/>
    </source>
</evidence>
<evidence type="ECO:0000256" key="5">
    <source>
        <dbReference type="ARBA" id="ARBA00023270"/>
    </source>
</evidence>
<dbReference type="Gene3D" id="3.20.20.70">
    <property type="entry name" value="Aldolase class I"/>
    <property type="match status" value="1"/>
</dbReference>
<sequence>MNELLNKYGYVPDKVKIDHALGMIASNLENVVSDTVLKECFSMMDLTSLKTDDTRESVARLAGKVNDFRAAYPDWPLPASICVYPNFASVVREARSSDELKVTVVAGCFPSSQSFPEVKLKECELAVQNGADEVDIVLALNSFLAGDEAAAADEIRNIRNCIDAAAASQGRTVHLKVILETGLILSLEKIAEASFLAMEAGADFIKTSTGKVSVNATPAAAYVMCECISRYYAATGRKVGFKPAGGISSAMDAVSYYSIVSAVLGRDWLTKDLFRLGVSRLANNILSAVAHETVSYF</sequence>
<dbReference type="EMBL" id="JADIMJ010000095">
    <property type="protein sequence ID" value="MBO8454336.1"/>
    <property type="molecule type" value="Genomic_DNA"/>
</dbReference>
<keyword evidence="5" id="KW-0704">Schiff base</keyword>
<reference evidence="8" key="2">
    <citation type="journal article" date="2021" name="PeerJ">
        <title>Extensive microbial diversity within the chicken gut microbiome revealed by metagenomics and culture.</title>
        <authorList>
            <person name="Gilroy R."/>
            <person name="Ravi A."/>
            <person name="Getino M."/>
            <person name="Pursley I."/>
            <person name="Horton D.L."/>
            <person name="Alikhan N.F."/>
            <person name="Baker D."/>
            <person name="Gharbi K."/>
            <person name="Hall N."/>
            <person name="Watson M."/>
            <person name="Adriaenssens E.M."/>
            <person name="Foster-Nyarko E."/>
            <person name="Jarju S."/>
            <person name="Secka A."/>
            <person name="Antonio M."/>
            <person name="Oren A."/>
            <person name="Chaudhuri R.R."/>
            <person name="La Ragione R."/>
            <person name="Hildebrand F."/>
            <person name="Pallen M.J."/>
        </authorList>
    </citation>
    <scope>NUCLEOTIDE SEQUENCE</scope>
    <source>
        <strain evidence="8">F1-3629</strain>
    </source>
</reference>
<dbReference type="SUPFAM" id="SSF51569">
    <property type="entry name" value="Aldolase"/>
    <property type="match status" value="1"/>
</dbReference>
<gene>
    <name evidence="8" type="primary">deoC</name>
    <name evidence="8" type="ORF">IAC07_06425</name>
</gene>
<dbReference type="PIRSF" id="PIRSF001357">
    <property type="entry name" value="DeoC"/>
    <property type="match status" value="1"/>
</dbReference>
<dbReference type="NCBIfam" id="TIGR00126">
    <property type="entry name" value="deoC"/>
    <property type="match status" value="1"/>
</dbReference>
<dbReference type="GO" id="GO:0009264">
    <property type="term" value="P:deoxyribonucleotide catabolic process"/>
    <property type="evidence" value="ECO:0007669"/>
    <property type="project" value="UniProtKB-UniRule"/>
</dbReference>
<evidence type="ECO:0000256" key="2">
    <source>
        <dbReference type="ARBA" id="ARBA00009473"/>
    </source>
</evidence>